<dbReference type="EMBL" id="UZAI01003747">
    <property type="protein sequence ID" value="VDO82028.1"/>
    <property type="molecule type" value="Genomic_DNA"/>
</dbReference>
<protein>
    <submittedName>
        <fullName evidence="1">Uncharacterized protein</fullName>
    </submittedName>
</protein>
<reference evidence="1 2" key="1">
    <citation type="submission" date="2018-11" db="EMBL/GenBank/DDBJ databases">
        <authorList>
            <consortium name="Pathogen Informatics"/>
        </authorList>
    </citation>
    <scope>NUCLEOTIDE SEQUENCE [LARGE SCALE GENOMIC DNA]</scope>
    <source>
        <strain evidence="1 2">Zambia</strain>
    </source>
</reference>
<evidence type="ECO:0000313" key="1">
    <source>
        <dbReference type="EMBL" id="VDO82028.1"/>
    </source>
</evidence>
<keyword evidence="2" id="KW-1185">Reference proteome</keyword>
<name>A0A183LXM5_9TREM</name>
<evidence type="ECO:0000313" key="2">
    <source>
        <dbReference type="Proteomes" id="UP000277204"/>
    </source>
</evidence>
<proteinExistence type="predicted"/>
<dbReference type="Proteomes" id="UP000277204">
    <property type="component" value="Unassembled WGS sequence"/>
</dbReference>
<dbReference type="AlphaFoldDB" id="A0A183LXM5"/>
<gene>
    <name evidence="1" type="ORF">SMRZ_LOCUS8550</name>
</gene>
<organism evidence="1 2">
    <name type="scientific">Schistosoma margrebowiei</name>
    <dbReference type="NCBI Taxonomy" id="48269"/>
    <lineage>
        <taxon>Eukaryota</taxon>
        <taxon>Metazoa</taxon>
        <taxon>Spiralia</taxon>
        <taxon>Lophotrochozoa</taxon>
        <taxon>Platyhelminthes</taxon>
        <taxon>Trematoda</taxon>
        <taxon>Digenea</taxon>
        <taxon>Strigeidida</taxon>
        <taxon>Schistosomatoidea</taxon>
        <taxon>Schistosomatidae</taxon>
        <taxon>Schistosoma</taxon>
    </lineage>
</organism>
<accession>A0A183LXM5</accession>
<sequence length="72" mass="7861">MVIGGSLQETSNPGFVLFDTRQQSIPVILRELMLPDRVDPVSPSITVGDLNTEVPGPQLTSCSTEMYLQLID</sequence>